<accession>A0A6J7X764</accession>
<protein>
    <submittedName>
        <fullName evidence="2">RpoE DNA-directed RNA polymerase specialized sigma subunit, sigma24 homolog</fullName>
    </submittedName>
</protein>
<evidence type="ECO:0000313" key="2">
    <source>
        <dbReference type="EMBL" id="CAB5224250.1"/>
    </source>
</evidence>
<dbReference type="EMBL" id="LR798330">
    <property type="protein sequence ID" value="CAB5224250.1"/>
    <property type="molecule type" value="Genomic_DNA"/>
</dbReference>
<dbReference type="InterPro" id="IPR013249">
    <property type="entry name" value="RNA_pol_sigma70_r4_t2"/>
</dbReference>
<reference evidence="2" key="1">
    <citation type="submission" date="2020-05" db="EMBL/GenBank/DDBJ databases">
        <authorList>
            <person name="Chiriac C."/>
            <person name="Salcher M."/>
            <person name="Ghai R."/>
            <person name="Kavagutti S V."/>
        </authorList>
    </citation>
    <scope>NUCLEOTIDE SEQUENCE</scope>
</reference>
<dbReference type="GO" id="GO:0016987">
    <property type="term" value="F:sigma factor activity"/>
    <property type="evidence" value="ECO:0007669"/>
    <property type="project" value="InterPro"/>
</dbReference>
<dbReference type="Gene3D" id="1.10.10.10">
    <property type="entry name" value="Winged helix-like DNA-binding domain superfamily/Winged helix DNA-binding domain"/>
    <property type="match status" value="1"/>
</dbReference>
<proteinExistence type="predicted"/>
<dbReference type="Pfam" id="PF08281">
    <property type="entry name" value="Sigma70_r4_2"/>
    <property type="match status" value="1"/>
</dbReference>
<feature type="domain" description="RNA polymerase sigma factor 70 region 4 type 2" evidence="1">
    <location>
        <begin position="104"/>
        <end position="155"/>
    </location>
</feature>
<dbReference type="InterPro" id="IPR036388">
    <property type="entry name" value="WH-like_DNA-bd_sf"/>
</dbReference>
<dbReference type="InterPro" id="IPR013324">
    <property type="entry name" value="RNA_pol_sigma_r3/r4-like"/>
</dbReference>
<dbReference type="GO" id="GO:0006352">
    <property type="term" value="P:DNA-templated transcription initiation"/>
    <property type="evidence" value="ECO:0007669"/>
    <property type="project" value="InterPro"/>
</dbReference>
<dbReference type="GO" id="GO:0003677">
    <property type="term" value="F:DNA binding"/>
    <property type="evidence" value="ECO:0007669"/>
    <property type="project" value="InterPro"/>
</dbReference>
<gene>
    <name evidence="2" type="ORF">UFOVP386_38</name>
</gene>
<sequence>MERYQDEIRKYYDHWLMIAYALTNDKEKAVDLLHEVLLQIFDGKEKNIQNICNYVSHSISLSWKSSRSKYHYKFTRISNSFLELKNEHEKSADIDYSSRILNEYLDFCISRLPEFEREIFYLYALNDFSYQKLSDETGIPKKVLQRAVSRAKLKLNSSINYDKIRNNYQ</sequence>
<organism evidence="2">
    <name type="scientific">uncultured Caudovirales phage</name>
    <dbReference type="NCBI Taxonomy" id="2100421"/>
    <lineage>
        <taxon>Viruses</taxon>
        <taxon>Duplodnaviria</taxon>
        <taxon>Heunggongvirae</taxon>
        <taxon>Uroviricota</taxon>
        <taxon>Caudoviricetes</taxon>
        <taxon>Peduoviridae</taxon>
        <taxon>Maltschvirus</taxon>
        <taxon>Maltschvirus maltsch</taxon>
    </lineage>
</organism>
<keyword evidence="2" id="KW-0804">Transcription</keyword>
<evidence type="ECO:0000259" key="1">
    <source>
        <dbReference type="Pfam" id="PF08281"/>
    </source>
</evidence>
<dbReference type="SUPFAM" id="SSF88659">
    <property type="entry name" value="Sigma3 and sigma4 domains of RNA polymerase sigma factors"/>
    <property type="match status" value="1"/>
</dbReference>
<keyword evidence="2" id="KW-0240">DNA-directed RNA polymerase</keyword>
<name>A0A6J7X764_9CAUD</name>
<dbReference type="GO" id="GO:0000428">
    <property type="term" value="C:DNA-directed RNA polymerase complex"/>
    <property type="evidence" value="ECO:0007669"/>
    <property type="project" value="UniProtKB-KW"/>
</dbReference>